<dbReference type="InterPro" id="IPR048279">
    <property type="entry name" value="MdtK-like"/>
</dbReference>
<dbReference type="CDD" id="cd13138">
    <property type="entry name" value="MATE_yoeA_like"/>
    <property type="match status" value="1"/>
</dbReference>
<keyword evidence="7" id="KW-1003">Cell membrane</keyword>
<comment type="caution">
    <text evidence="14">The sequence shown here is derived from an EMBL/GenBank/DDBJ whole genome shotgun (WGS) entry which is preliminary data.</text>
</comment>
<keyword evidence="10" id="KW-0406">Ion transport</keyword>
<dbReference type="InterPro" id="IPR050222">
    <property type="entry name" value="MATE_MdtK"/>
</dbReference>
<comment type="subcellular location">
    <subcellularLocation>
        <location evidence="2">Cell membrane</location>
        <topology evidence="2">Multi-pass membrane protein</topology>
    </subcellularLocation>
</comment>
<feature type="transmembrane region" description="Helical" evidence="13">
    <location>
        <begin position="92"/>
        <end position="114"/>
    </location>
</feature>
<keyword evidence="8 13" id="KW-0812">Transmembrane</keyword>
<keyword evidence="15" id="KW-1185">Reference proteome</keyword>
<accession>A0ABT2M3Z8</accession>
<name>A0ABT2M3Z8_9FIRM</name>
<evidence type="ECO:0000256" key="1">
    <source>
        <dbReference type="ARBA" id="ARBA00003408"/>
    </source>
</evidence>
<dbReference type="PIRSF" id="PIRSF006603">
    <property type="entry name" value="DinF"/>
    <property type="match status" value="1"/>
</dbReference>
<evidence type="ECO:0000256" key="6">
    <source>
        <dbReference type="ARBA" id="ARBA00022449"/>
    </source>
</evidence>
<keyword evidence="11 13" id="KW-0472">Membrane</keyword>
<dbReference type="EMBL" id="JAODBU010000011">
    <property type="protein sequence ID" value="MCT7399631.1"/>
    <property type="molecule type" value="Genomic_DNA"/>
</dbReference>
<feature type="transmembrane region" description="Helical" evidence="13">
    <location>
        <begin position="413"/>
        <end position="434"/>
    </location>
</feature>
<dbReference type="InterPro" id="IPR002528">
    <property type="entry name" value="MATE_fam"/>
</dbReference>
<reference evidence="14" key="1">
    <citation type="submission" date="2022-09" db="EMBL/GenBank/DDBJ databases">
        <title>Eubacterium sp. LFL-14 isolated from human feces.</title>
        <authorList>
            <person name="Liu F."/>
        </authorList>
    </citation>
    <scope>NUCLEOTIDE SEQUENCE</scope>
    <source>
        <strain evidence="14">LFL-14</strain>
    </source>
</reference>
<feature type="transmembrane region" description="Helical" evidence="13">
    <location>
        <begin position="317"/>
        <end position="335"/>
    </location>
</feature>
<evidence type="ECO:0000256" key="11">
    <source>
        <dbReference type="ARBA" id="ARBA00023136"/>
    </source>
</evidence>
<evidence type="ECO:0000256" key="5">
    <source>
        <dbReference type="ARBA" id="ARBA00022448"/>
    </source>
</evidence>
<dbReference type="Proteomes" id="UP001431199">
    <property type="component" value="Unassembled WGS sequence"/>
</dbReference>
<feature type="transmembrane region" description="Helical" evidence="13">
    <location>
        <begin position="361"/>
        <end position="380"/>
    </location>
</feature>
<feature type="transmembrane region" description="Helical" evidence="13">
    <location>
        <begin position="55"/>
        <end position="80"/>
    </location>
</feature>
<keyword evidence="6" id="KW-0050">Antiport</keyword>
<proteinExistence type="inferred from homology"/>
<gene>
    <name evidence="14" type="ORF">N5B56_11130</name>
</gene>
<evidence type="ECO:0000256" key="12">
    <source>
        <dbReference type="ARBA" id="ARBA00031636"/>
    </source>
</evidence>
<keyword evidence="5" id="KW-0813">Transport</keyword>
<feature type="transmembrane region" description="Helical" evidence="13">
    <location>
        <begin position="387"/>
        <end position="407"/>
    </location>
</feature>
<feature type="transmembrane region" description="Helical" evidence="13">
    <location>
        <begin position="134"/>
        <end position="151"/>
    </location>
</feature>
<evidence type="ECO:0000256" key="13">
    <source>
        <dbReference type="SAM" id="Phobius"/>
    </source>
</evidence>
<evidence type="ECO:0000313" key="15">
    <source>
        <dbReference type="Proteomes" id="UP001431199"/>
    </source>
</evidence>
<feature type="transmembrane region" description="Helical" evidence="13">
    <location>
        <begin position="163"/>
        <end position="184"/>
    </location>
</feature>
<dbReference type="Pfam" id="PF01554">
    <property type="entry name" value="MatE"/>
    <property type="match status" value="2"/>
</dbReference>
<evidence type="ECO:0000256" key="8">
    <source>
        <dbReference type="ARBA" id="ARBA00022692"/>
    </source>
</evidence>
<evidence type="ECO:0000256" key="3">
    <source>
        <dbReference type="ARBA" id="ARBA00010199"/>
    </source>
</evidence>
<evidence type="ECO:0000313" key="14">
    <source>
        <dbReference type="EMBL" id="MCT7399631.1"/>
    </source>
</evidence>
<organism evidence="14 15">
    <name type="scientific">Eubacterium album</name>
    <dbReference type="NCBI Taxonomy" id="2978477"/>
    <lineage>
        <taxon>Bacteria</taxon>
        <taxon>Bacillati</taxon>
        <taxon>Bacillota</taxon>
        <taxon>Clostridia</taxon>
        <taxon>Eubacteriales</taxon>
        <taxon>Eubacteriaceae</taxon>
        <taxon>Eubacterium</taxon>
    </lineage>
</organism>
<sequence length="452" mass="49470">MHMDLTQGNITGKLIKFALPLMLGNILQQCYNIADTLIVGRYVGNDALAAVGSSYTLMIFLTSIILGLSMGSGAFISMEFGKKDYDRMKNGIVLAFVLIGSITLLITFVFFAEINNIIKFLQIPTEITKLTKQYLLIIGIGIIGTFFYNFFGNGLRAIGNSLMPLIFLGVSAVLNIVLDLIFIVKFNLGVAGAAEATVISQYVSGMGITIYALLKSTHFRIKLKHLKFDINIVKELANLSILTALQQSVMNFGILLVQGLVNSFGTVVMAAFAAAVKIDTLAYSPVQDFGNAVSTFVAQNYGAGKHRRIKDGWKQSMIAASVFCVCVSAVVFIFAEKFMGLFVSDGTEIIKVGAEYLRIEGSFYIGIGILFLLYGFYRAVGKPEMSLILTIISLGTRVVLAYALSAISKIGVIGIWISVPIGWFLADMTGLLYMKKLPLLKSRFRKKYDLHI</sequence>
<dbReference type="PANTHER" id="PTHR43298">
    <property type="entry name" value="MULTIDRUG RESISTANCE PROTEIN NORM-RELATED"/>
    <property type="match status" value="1"/>
</dbReference>
<evidence type="ECO:0000256" key="10">
    <source>
        <dbReference type="ARBA" id="ARBA00023065"/>
    </source>
</evidence>
<comment type="similarity">
    <text evidence="3">Belongs to the multi antimicrobial extrusion (MATE) (TC 2.A.66.1) family.</text>
</comment>
<keyword evidence="9 13" id="KW-1133">Transmembrane helix</keyword>
<evidence type="ECO:0000256" key="9">
    <source>
        <dbReference type="ARBA" id="ARBA00022989"/>
    </source>
</evidence>
<evidence type="ECO:0000256" key="2">
    <source>
        <dbReference type="ARBA" id="ARBA00004651"/>
    </source>
</evidence>
<dbReference type="NCBIfam" id="TIGR00797">
    <property type="entry name" value="matE"/>
    <property type="match status" value="1"/>
</dbReference>
<dbReference type="PANTHER" id="PTHR43298:SF2">
    <property type="entry name" value="FMN_FAD EXPORTER YEEO-RELATED"/>
    <property type="match status" value="1"/>
</dbReference>
<protein>
    <recommendedName>
        <fullName evidence="4">Probable multidrug resistance protein NorM</fullName>
    </recommendedName>
    <alternativeName>
        <fullName evidence="12">Multidrug-efflux transporter</fullName>
    </alternativeName>
</protein>
<evidence type="ECO:0000256" key="4">
    <source>
        <dbReference type="ARBA" id="ARBA00020268"/>
    </source>
</evidence>
<comment type="function">
    <text evidence="1">Multidrug efflux pump.</text>
</comment>
<feature type="transmembrane region" description="Helical" evidence="13">
    <location>
        <begin position="190"/>
        <end position="214"/>
    </location>
</feature>
<evidence type="ECO:0000256" key="7">
    <source>
        <dbReference type="ARBA" id="ARBA00022475"/>
    </source>
</evidence>